<dbReference type="AlphaFoldDB" id="A0A2T2XVE4"/>
<reference evidence="2 3" key="1">
    <citation type="submission" date="2018-03" db="EMBL/GenBank/DDBJ databases">
        <title>First report of an OXA-48+CTX-M-M-producing Kluyvera ascorbata clone recovered from patients admitted in a University Hospital in Madrid, Spain.</title>
        <authorList>
            <person name="Hernandez-Garcia M."/>
            <person name="Leon-Sampedro R."/>
            <person name="Perez-Viso B."/>
            <person name="Morosini M.I."/>
            <person name="Lopez-Fresnena N."/>
            <person name="Coque T.M."/>
            <person name="Bonten M."/>
            <person name="Malhotra-Kumar S."/>
            <person name="Ruiz-Garbajosa P."/>
            <person name="Canton R."/>
        </authorList>
    </citation>
    <scope>NUCLEOTIDE SEQUENCE [LARGE SCALE GENOMIC DNA]</scope>
    <source>
        <strain evidence="2 3">KA2</strain>
    </source>
</reference>
<keyword evidence="3" id="KW-1185">Reference proteome</keyword>
<dbReference type="EMBL" id="PYHO01000040">
    <property type="protein sequence ID" value="PSR44221.1"/>
    <property type="molecule type" value="Genomic_DNA"/>
</dbReference>
<name>A0A2T2XVE4_9ENTR</name>
<feature type="region of interest" description="Disordered" evidence="1">
    <location>
        <begin position="98"/>
        <end position="150"/>
    </location>
</feature>
<dbReference type="Proteomes" id="UP000240892">
    <property type="component" value="Unassembled WGS sequence"/>
</dbReference>
<comment type="caution">
    <text evidence="2">The sequence shown here is derived from an EMBL/GenBank/DDBJ whole genome shotgun (WGS) entry which is preliminary data.</text>
</comment>
<evidence type="ECO:0000313" key="3">
    <source>
        <dbReference type="Proteomes" id="UP000240892"/>
    </source>
</evidence>
<dbReference type="RefSeq" id="WP_106930915.1">
    <property type="nucleotide sequence ID" value="NZ_CABMMU010000040.1"/>
</dbReference>
<sequence length="445" mass="48870">MNLVWKETPRGRFYRELSFAEKMAVSHVVSRALTPTKADLLLANKIFTEMDTRELLIECDCLASAGTKPFNCEVKSATLRHLSTSPEHDAQCPLFRIKKGREGDDGGQETKTNPLNPVGGNDWLPDEVDKGKVTGTPTPRGPQAHRRKSLKPVPAIGRKLLTLIQAAGLNQLELLSENVAPGMISALNRVKEVVATSSMENGIPLSSIISCSPWMTRSCINDAMTALASEGKIKDEKKAACFYIVGLSNHVSHEEITFTVKGTRYSHRPAARVRINGENSYNVGSRAPYWVIIEYRLDGNGSAFCHEGYAHAAYDLDNPIPVDSNKERDTMKALLSATDYVRKCDNSPSAISLLKPLFTLKSGADNDVVHPDFMLNVVPAGKEIVGTIIIETMGNDSEEYIQQKAGTHELMAQLGDLITDPPGWPEASRTTFNRLLLAHIFKVGK</sequence>
<gene>
    <name evidence="2" type="ORF">C8256_24300</name>
</gene>
<evidence type="ECO:0000313" key="2">
    <source>
        <dbReference type="EMBL" id="PSR44221.1"/>
    </source>
</evidence>
<evidence type="ECO:0000256" key="1">
    <source>
        <dbReference type="SAM" id="MobiDB-lite"/>
    </source>
</evidence>
<accession>A0A2T2XVE4</accession>
<organism evidence="2 3">
    <name type="scientific">Kluyvera genomosp. 2</name>
    <dbReference type="NCBI Taxonomy" id="2774054"/>
    <lineage>
        <taxon>Bacteria</taxon>
        <taxon>Pseudomonadati</taxon>
        <taxon>Pseudomonadota</taxon>
        <taxon>Gammaproteobacteria</taxon>
        <taxon>Enterobacterales</taxon>
        <taxon>Enterobacteriaceae</taxon>
        <taxon>Kluyvera</taxon>
    </lineage>
</organism>
<protein>
    <submittedName>
        <fullName evidence="2">Uncharacterized protein</fullName>
    </submittedName>
</protein>
<proteinExistence type="predicted"/>